<dbReference type="AlphaFoldDB" id="A0A9P3GAE9"/>
<keyword evidence="2" id="KW-1185">Reference proteome</keyword>
<proteinExistence type="predicted"/>
<protein>
    <submittedName>
        <fullName evidence="1">Uncharacterized protein</fullName>
    </submittedName>
</protein>
<dbReference type="EMBL" id="BPQB01000020">
    <property type="protein sequence ID" value="GJE91171.1"/>
    <property type="molecule type" value="Genomic_DNA"/>
</dbReference>
<reference evidence="1 2" key="1">
    <citation type="submission" date="2021-08" db="EMBL/GenBank/DDBJ databases">
        <title>Draft Genome Sequence of Phanerochaete sordida strain YK-624.</title>
        <authorList>
            <person name="Mori T."/>
            <person name="Dohra H."/>
            <person name="Suzuki T."/>
            <person name="Kawagishi H."/>
            <person name="Hirai H."/>
        </authorList>
    </citation>
    <scope>NUCLEOTIDE SEQUENCE [LARGE SCALE GENOMIC DNA]</scope>
    <source>
        <strain evidence="1 2">YK-624</strain>
    </source>
</reference>
<accession>A0A9P3GAE9</accession>
<organism evidence="1 2">
    <name type="scientific">Phanerochaete sordida</name>
    <dbReference type="NCBI Taxonomy" id="48140"/>
    <lineage>
        <taxon>Eukaryota</taxon>
        <taxon>Fungi</taxon>
        <taxon>Dikarya</taxon>
        <taxon>Basidiomycota</taxon>
        <taxon>Agaricomycotina</taxon>
        <taxon>Agaricomycetes</taxon>
        <taxon>Polyporales</taxon>
        <taxon>Phanerochaetaceae</taxon>
        <taxon>Phanerochaete</taxon>
    </lineage>
</organism>
<name>A0A9P3GAE9_9APHY</name>
<evidence type="ECO:0000313" key="2">
    <source>
        <dbReference type="Proteomes" id="UP000703269"/>
    </source>
</evidence>
<gene>
    <name evidence="1" type="ORF">PsYK624_073200</name>
</gene>
<dbReference type="Proteomes" id="UP000703269">
    <property type="component" value="Unassembled WGS sequence"/>
</dbReference>
<sequence length="79" mass="8779">MATRDGEDRPRALSRATKPLTQHLAAPLRACLFALHPHLCLGNPSIFVRSNEAAERHHRLTSNQDGCQQYLLFNANTAS</sequence>
<comment type="caution">
    <text evidence="1">The sequence shown here is derived from an EMBL/GenBank/DDBJ whole genome shotgun (WGS) entry which is preliminary data.</text>
</comment>
<evidence type="ECO:0000313" key="1">
    <source>
        <dbReference type="EMBL" id="GJE91171.1"/>
    </source>
</evidence>